<evidence type="ECO:0000313" key="1">
    <source>
        <dbReference type="EMBL" id="NJR78044.1"/>
    </source>
</evidence>
<keyword evidence="2" id="KW-1185">Reference proteome</keyword>
<dbReference type="Pfam" id="PF08922">
    <property type="entry name" value="DUF1905"/>
    <property type="match status" value="1"/>
</dbReference>
<proteinExistence type="predicted"/>
<name>A0ABX1CJ68_9SPHN</name>
<organism evidence="1 2">
    <name type="scientific">Sphingomonas corticis</name>
    <dbReference type="NCBI Taxonomy" id="2722791"/>
    <lineage>
        <taxon>Bacteria</taxon>
        <taxon>Pseudomonadati</taxon>
        <taxon>Pseudomonadota</taxon>
        <taxon>Alphaproteobacteria</taxon>
        <taxon>Sphingomonadales</taxon>
        <taxon>Sphingomonadaceae</taxon>
        <taxon>Sphingomonas</taxon>
    </lineage>
</organism>
<sequence length="149" mass="15939">MPHPPAVTFTARLDGDPGHIPLPFDPRDVFGRARPPVVVTINDHSYRSTVAIMSGRTFVPFRRSHREAAGVAQAGTCEVTLTLDTAPRGVTVPASLAAALDAAGARAGWDRLSFTARRELVEAIETAKRVDTRERRTAAAVAAARGRMA</sequence>
<dbReference type="InterPro" id="IPR015018">
    <property type="entry name" value="DUF1905"/>
</dbReference>
<dbReference type="RefSeq" id="WP_168133589.1">
    <property type="nucleotide sequence ID" value="NZ_JAAVJH010000003.1"/>
</dbReference>
<evidence type="ECO:0000313" key="2">
    <source>
        <dbReference type="Proteomes" id="UP000732399"/>
    </source>
</evidence>
<accession>A0ABX1CJ68</accession>
<dbReference type="Gene3D" id="2.40.30.100">
    <property type="entry name" value="AF2212/PG0164-like"/>
    <property type="match status" value="1"/>
</dbReference>
<protein>
    <submittedName>
        <fullName evidence="1">DUF1905 domain-containing protein</fullName>
    </submittedName>
</protein>
<gene>
    <name evidence="1" type="ORF">HBH26_05360</name>
</gene>
<comment type="caution">
    <text evidence="1">The sequence shown here is derived from an EMBL/GenBank/DDBJ whole genome shotgun (WGS) entry which is preliminary data.</text>
</comment>
<dbReference type="EMBL" id="JAAVJH010000003">
    <property type="protein sequence ID" value="NJR78044.1"/>
    <property type="molecule type" value="Genomic_DNA"/>
</dbReference>
<dbReference type="Pfam" id="PF13376">
    <property type="entry name" value="OmdA"/>
    <property type="match status" value="1"/>
</dbReference>
<reference evidence="1 2" key="1">
    <citation type="submission" date="2020-03" db="EMBL/GenBank/DDBJ databases">
        <authorList>
            <person name="Wang L."/>
            <person name="He N."/>
            <person name="Li Y."/>
            <person name="Fang Y."/>
            <person name="Zhang F."/>
        </authorList>
    </citation>
    <scope>NUCLEOTIDE SEQUENCE [LARGE SCALE GENOMIC DNA]</scope>
    <source>
        <strain evidence="1 2">36D10-4-7</strain>
    </source>
</reference>
<dbReference type="SUPFAM" id="SSF141694">
    <property type="entry name" value="AF2212/PG0164-like"/>
    <property type="match status" value="1"/>
</dbReference>
<dbReference type="Proteomes" id="UP000732399">
    <property type="component" value="Unassembled WGS sequence"/>
</dbReference>
<dbReference type="InterPro" id="IPR037079">
    <property type="entry name" value="AF2212/PG0164-like_sf"/>
</dbReference>